<sequence>MNQSRVTRHAQVVGKLHKAVYGRLVLLKTGLMSGALSE</sequence>
<evidence type="ECO:0000313" key="1">
    <source>
        <dbReference type="EMBL" id="JAD18280.1"/>
    </source>
</evidence>
<accession>A0A0A8Y075</accession>
<dbReference type="AlphaFoldDB" id="A0A0A8Y075"/>
<proteinExistence type="predicted"/>
<organism evidence="1">
    <name type="scientific">Arundo donax</name>
    <name type="common">Giant reed</name>
    <name type="synonym">Donax arundinaceus</name>
    <dbReference type="NCBI Taxonomy" id="35708"/>
    <lineage>
        <taxon>Eukaryota</taxon>
        <taxon>Viridiplantae</taxon>
        <taxon>Streptophyta</taxon>
        <taxon>Embryophyta</taxon>
        <taxon>Tracheophyta</taxon>
        <taxon>Spermatophyta</taxon>
        <taxon>Magnoliopsida</taxon>
        <taxon>Liliopsida</taxon>
        <taxon>Poales</taxon>
        <taxon>Poaceae</taxon>
        <taxon>PACMAD clade</taxon>
        <taxon>Arundinoideae</taxon>
        <taxon>Arundineae</taxon>
        <taxon>Arundo</taxon>
    </lineage>
</organism>
<protein>
    <submittedName>
        <fullName evidence="1">Uncharacterized protein</fullName>
    </submittedName>
</protein>
<name>A0A0A8Y075_ARUDO</name>
<dbReference type="EMBL" id="GBRH01279615">
    <property type="protein sequence ID" value="JAD18280.1"/>
    <property type="molecule type" value="Transcribed_RNA"/>
</dbReference>
<reference evidence="1" key="2">
    <citation type="journal article" date="2015" name="Data Brief">
        <title>Shoot transcriptome of the giant reed, Arundo donax.</title>
        <authorList>
            <person name="Barrero R.A."/>
            <person name="Guerrero F.D."/>
            <person name="Moolhuijzen P."/>
            <person name="Goolsby J.A."/>
            <person name="Tidwell J."/>
            <person name="Bellgard S.E."/>
            <person name="Bellgard M.I."/>
        </authorList>
    </citation>
    <scope>NUCLEOTIDE SEQUENCE</scope>
    <source>
        <tissue evidence="1">Shoot tissue taken approximately 20 cm above the soil surface</tissue>
    </source>
</reference>
<reference evidence="1" key="1">
    <citation type="submission" date="2014-09" db="EMBL/GenBank/DDBJ databases">
        <authorList>
            <person name="Magalhaes I.L.F."/>
            <person name="Oliveira U."/>
            <person name="Santos F.R."/>
            <person name="Vidigal T.H.D.A."/>
            <person name="Brescovit A.D."/>
            <person name="Santos A.J."/>
        </authorList>
    </citation>
    <scope>NUCLEOTIDE SEQUENCE</scope>
    <source>
        <tissue evidence="1">Shoot tissue taken approximately 20 cm above the soil surface</tissue>
    </source>
</reference>